<dbReference type="InterPro" id="IPR002347">
    <property type="entry name" value="SDR_fam"/>
</dbReference>
<dbReference type="PANTHER" id="PTHR42760">
    <property type="entry name" value="SHORT-CHAIN DEHYDROGENASES/REDUCTASES FAMILY MEMBER"/>
    <property type="match status" value="1"/>
</dbReference>
<dbReference type="GO" id="GO:0004316">
    <property type="term" value="F:3-oxoacyl-[acyl-carrier-protein] reductase (NADPH) activity"/>
    <property type="evidence" value="ECO:0007669"/>
    <property type="project" value="UniProtKB-EC"/>
</dbReference>
<dbReference type="GO" id="GO:0006633">
    <property type="term" value="P:fatty acid biosynthetic process"/>
    <property type="evidence" value="ECO:0007669"/>
    <property type="project" value="TreeGrafter"/>
</dbReference>
<protein>
    <submittedName>
        <fullName evidence="2">3-oxoacyl-[acyl-carrier protein] reductase</fullName>
        <ecNumber evidence="2">1.1.1.100</ecNumber>
    </submittedName>
</protein>
<dbReference type="SUPFAM" id="SSF51735">
    <property type="entry name" value="NAD(P)-binding Rossmann-fold domains"/>
    <property type="match status" value="1"/>
</dbReference>
<evidence type="ECO:0000313" key="3">
    <source>
        <dbReference type="Proteomes" id="UP000553888"/>
    </source>
</evidence>
<evidence type="ECO:0000313" key="2">
    <source>
        <dbReference type="EMBL" id="NYG98828.1"/>
    </source>
</evidence>
<evidence type="ECO:0000256" key="1">
    <source>
        <dbReference type="ARBA" id="ARBA00006484"/>
    </source>
</evidence>
<dbReference type="InterPro" id="IPR036291">
    <property type="entry name" value="NAD(P)-bd_dom_sf"/>
</dbReference>
<dbReference type="InterPro" id="IPR020904">
    <property type="entry name" value="Sc_DH/Rdtase_CS"/>
</dbReference>
<dbReference type="RefSeq" id="WP_179566661.1">
    <property type="nucleotide sequence ID" value="NZ_JACBZY010000001.1"/>
</dbReference>
<gene>
    <name evidence="2" type="ORF">BJ979_001454</name>
</gene>
<proteinExistence type="inferred from homology"/>
<dbReference type="PRINTS" id="PR00081">
    <property type="entry name" value="GDHRDH"/>
</dbReference>
<keyword evidence="2" id="KW-0560">Oxidoreductase</keyword>
<organism evidence="2 3">
    <name type="scientific">Schumannella luteola</name>
    <dbReference type="NCBI Taxonomy" id="472059"/>
    <lineage>
        <taxon>Bacteria</taxon>
        <taxon>Bacillati</taxon>
        <taxon>Actinomycetota</taxon>
        <taxon>Actinomycetes</taxon>
        <taxon>Micrococcales</taxon>
        <taxon>Microbacteriaceae</taxon>
        <taxon>Schumannella</taxon>
    </lineage>
</organism>
<accession>A0A852YIA3</accession>
<keyword evidence="3" id="KW-1185">Reference proteome</keyword>
<dbReference type="Gene3D" id="3.40.50.720">
    <property type="entry name" value="NAD(P)-binding Rossmann-like Domain"/>
    <property type="match status" value="1"/>
</dbReference>
<dbReference type="Proteomes" id="UP000553888">
    <property type="component" value="Unassembled WGS sequence"/>
</dbReference>
<sequence length="259" mass="26632">MTERPVALITGVGRRIGIAAGIAAKLAADGWDIGFCHLPEVDARFGVDGSEAEAIAEELRGLGARVSRRAVDLGDPEVPAQLVAVVTAELGAPTALVLSHAESVDSDIFTTSVEAFDRHHAVNARAAWLLIREFALGIPARTGAAGESDDLGAGAIVALTSPHVAHNLAYGASKGSLDRIVVGAATELAPRGIRANIVNPGPIDTGWMDDAIRASGITAQPTGRFGRPSDTAELVSFLVSPASAWITGQTIFSDGGFAL</sequence>
<comment type="caution">
    <text evidence="2">The sequence shown here is derived from an EMBL/GenBank/DDBJ whole genome shotgun (WGS) entry which is preliminary data.</text>
</comment>
<dbReference type="Pfam" id="PF13561">
    <property type="entry name" value="adh_short_C2"/>
    <property type="match status" value="1"/>
</dbReference>
<comment type="similarity">
    <text evidence="1">Belongs to the short-chain dehydrogenases/reductases (SDR) family.</text>
</comment>
<dbReference type="EC" id="1.1.1.100" evidence="2"/>
<dbReference type="PROSITE" id="PS00061">
    <property type="entry name" value="ADH_SHORT"/>
    <property type="match status" value="1"/>
</dbReference>
<name>A0A852YIA3_9MICO</name>
<dbReference type="CDD" id="cd05233">
    <property type="entry name" value="SDR_c"/>
    <property type="match status" value="1"/>
</dbReference>
<dbReference type="EMBL" id="JACBZY010000001">
    <property type="protein sequence ID" value="NYG98828.1"/>
    <property type="molecule type" value="Genomic_DNA"/>
</dbReference>
<dbReference type="GO" id="GO:0048038">
    <property type="term" value="F:quinone binding"/>
    <property type="evidence" value="ECO:0007669"/>
    <property type="project" value="TreeGrafter"/>
</dbReference>
<reference evidence="2 3" key="1">
    <citation type="submission" date="2020-07" db="EMBL/GenBank/DDBJ databases">
        <title>Sequencing the genomes of 1000 actinobacteria strains.</title>
        <authorList>
            <person name="Klenk H.-P."/>
        </authorList>
    </citation>
    <scope>NUCLEOTIDE SEQUENCE [LARGE SCALE GENOMIC DNA]</scope>
    <source>
        <strain evidence="2 3">DSM 23141</strain>
    </source>
</reference>
<dbReference type="PANTHER" id="PTHR42760:SF62">
    <property type="entry name" value="ADH4P"/>
    <property type="match status" value="1"/>
</dbReference>
<dbReference type="AlphaFoldDB" id="A0A852YIA3"/>